<organism evidence="1 2">
    <name type="scientific">Phoenix dactylifera</name>
    <name type="common">Date palm</name>
    <dbReference type="NCBI Taxonomy" id="42345"/>
    <lineage>
        <taxon>Eukaryota</taxon>
        <taxon>Viridiplantae</taxon>
        <taxon>Streptophyta</taxon>
        <taxon>Embryophyta</taxon>
        <taxon>Tracheophyta</taxon>
        <taxon>Spermatophyta</taxon>
        <taxon>Magnoliopsida</taxon>
        <taxon>Liliopsida</taxon>
        <taxon>Arecaceae</taxon>
        <taxon>Coryphoideae</taxon>
        <taxon>Phoeniceae</taxon>
        <taxon>Phoenix</taxon>
    </lineage>
</organism>
<evidence type="ECO:0000313" key="1">
    <source>
        <dbReference type="Proteomes" id="UP000228380"/>
    </source>
</evidence>
<accession>A0A8B9A2K6</accession>
<dbReference type="OrthoDB" id="778665at2759"/>
<keyword evidence="1" id="KW-1185">Reference proteome</keyword>
<name>A0A8B9A2K6_PHODC</name>
<reference evidence="2" key="2">
    <citation type="submission" date="2025-08" db="UniProtKB">
        <authorList>
            <consortium name="RefSeq"/>
        </authorList>
    </citation>
    <scope>IDENTIFICATION</scope>
    <source>
        <tissue evidence="2">Young leaves</tissue>
    </source>
</reference>
<dbReference type="KEGG" id="pda:120109997"/>
<protein>
    <submittedName>
        <fullName evidence="2">Uncharacterized protein LOC120109997</fullName>
    </submittedName>
</protein>
<reference evidence="1" key="1">
    <citation type="journal article" date="2019" name="Nat. Commun.">
        <title>Genome-wide association mapping of date palm fruit traits.</title>
        <authorList>
            <person name="Hazzouri K.M."/>
            <person name="Gros-Balthazard M."/>
            <person name="Flowers J.M."/>
            <person name="Copetti D."/>
            <person name="Lemansour A."/>
            <person name="Lebrun M."/>
            <person name="Masmoudi K."/>
            <person name="Ferrand S."/>
            <person name="Dhar M.I."/>
            <person name="Fresquez Z.A."/>
            <person name="Rosas U."/>
            <person name="Zhang J."/>
            <person name="Talag J."/>
            <person name="Lee S."/>
            <person name="Kudrna D."/>
            <person name="Powell R.F."/>
            <person name="Leitch I.J."/>
            <person name="Krueger R.R."/>
            <person name="Wing R.A."/>
            <person name="Amiri K.M.A."/>
            <person name="Purugganan M.D."/>
        </authorList>
    </citation>
    <scope>NUCLEOTIDE SEQUENCE [LARGE SCALE GENOMIC DNA]</scope>
    <source>
        <strain evidence="1">cv. Khalas</strain>
    </source>
</reference>
<dbReference type="Proteomes" id="UP000228380">
    <property type="component" value="Chromosome 2"/>
</dbReference>
<dbReference type="RefSeq" id="XP_038979882.1">
    <property type="nucleotide sequence ID" value="XM_039123954.1"/>
</dbReference>
<dbReference type="GeneID" id="120109997"/>
<dbReference type="PANTHER" id="PTHR35317">
    <property type="entry name" value="OS04G0629600 PROTEIN"/>
    <property type="match status" value="1"/>
</dbReference>
<sequence length="296" mass="34373">MRTLFVSIDLWEIVESGYEISESSSTLTEAQKKELKENKALGMVQRRLSKAIFPRIMGAKATKEASKTLQKEFQGDKKVRAIKLQSLRRHFENMRMKENESVKDYSTRFLELVNQMKVYGEEMSDRKLVEKILISLLEKFDSMVAVIEETKDLFKLSVQKMLGSLKSYKQRLERHSEKSIESAFQSKLNKQQSVAQLSAEAEYVLATLAISQAIWLRRILEYIGEKQEEAIEIFCDNKTAIAMAKNHVFHSRTKHIAIKHHFIRDAIEEEVKLEFCRSGEQLADIFTKALPKEKFQ</sequence>
<gene>
    <name evidence="2" type="primary">LOC120109997</name>
</gene>
<dbReference type="Pfam" id="PF14223">
    <property type="entry name" value="Retrotran_gag_2"/>
    <property type="match status" value="1"/>
</dbReference>
<dbReference type="PANTHER" id="PTHR35317:SF35">
    <property type="entry name" value="DUF4219 DOMAIN-CONTAINING PROTEIN"/>
    <property type="match status" value="1"/>
</dbReference>
<evidence type="ECO:0000313" key="2">
    <source>
        <dbReference type="RefSeq" id="XP_038979882.1"/>
    </source>
</evidence>
<dbReference type="AlphaFoldDB" id="A0A8B9A2K6"/>
<proteinExistence type="predicted"/>
<dbReference type="CDD" id="cd09272">
    <property type="entry name" value="RNase_HI_RT_Ty1"/>
    <property type="match status" value="1"/>
</dbReference>